<evidence type="ECO:0000313" key="5">
    <source>
        <dbReference type="Proteomes" id="UP000321947"/>
    </source>
</evidence>
<reference evidence="4 5" key="1">
    <citation type="submission" date="2019-08" db="EMBL/GenBank/DDBJ databases">
        <title>Draft genome sequences of two oriental melons (Cucumis melo L. var makuwa).</title>
        <authorList>
            <person name="Kwon S.-Y."/>
        </authorList>
    </citation>
    <scope>NUCLEOTIDE SEQUENCE [LARGE SCALE GENOMIC DNA]</scope>
    <source>
        <strain evidence="5">cv. Chang Bougi</strain>
        <strain evidence="4">cv. SW 3</strain>
        <tissue evidence="3">Leaf</tissue>
    </source>
</reference>
<feature type="compositionally biased region" description="Basic and acidic residues" evidence="1">
    <location>
        <begin position="134"/>
        <end position="172"/>
    </location>
</feature>
<evidence type="ECO:0000313" key="2">
    <source>
        <dbReference type="EMBL" id="KAA0033502.1"/>
    </source>
</evidence>
<dbReference type="EMBL" id="SSTE01020856">
    <property type="protein sequence ID" value="KAA0033502.1"/>
    <property type="molecule type" value="Genomic_DNA"/>
</dbReference>
<proteinExistence type="predicted"/>
<gene>
    <name evidence="3" type="ORF">E5676_scaffold260G00160</name>
    <name evidence="2" type="ORF">E6C27_scaffold261G00390</name>
</gene>
<evidence type="ECO:0000313" key="3">
    <source>
        <dbReference type="EMBL" id="TYK26827.1"/>
    </source>
</evidence>
<comment type="caution">
    <text evidence="3">The sequence shown here is derived from an EMBL/GenBank/DDBJ whole genome shotgun (WGS) entry which is preliminary data.</text>
</comment>
<feature type="region of interest" description="Disordered" evidence="1">
    <location>
        <begin position="125"/>
        <end position="175"/>
    </location>
</feature>
<dbReference type="Proteomes" id="UP000321947">
    <property type="component" value="Unassembled WGS sequence"/>
</dbReference>
<dbReference type="EMBL" id="SSTD01003354">
    <property type="protein sequence ID" value="TYK26827.1"/>
    <property type="molecule type" value="Genomic_DNA"/>
</dbReference>
<protein>
    <submittedName>
        <fullName evidence="3">Retrovirus-related Pol polyprotein from transposon TNT 1-94</fullName>
    </submittedName>
</protein>
<evidence type="ECO:0000256" key="1">
    <source>
        <dbReference type="SAM" id="MobiDB-lite"/>
    </source>
</evidence>
<evidence type="ECO:0000313" key="4">
    <source>
        <dbReference type="Proteomes" id="UP000321393"/>
    </source>
</evidence>
<sequence>MTTTKFEIEKFDGNGDFTSWTRRITTIFGSQKTLKALEDPKELPATLTKSERETLEEVAYGTLVMNITDNMLRQGAKSEAAILINSIHETYKEVKTALKYGRETITVNSVITTLKSKELELKTENKTSNAAEGKNFRRDENKRYRPYGREDFNRNRNYQREDRRRGREHGSDHGLVGNEAFKYTEVLVATNKKAWKLKLRRKTES</sequence>
<name>A0A5D3DST2_CUCMM</name>
<dbReference type="AlphaFoldDB" id="A0A5D3DST2"/>
<dbReference type="Proteomes" id="UP000321393">
    <property type="component" value="Unassembled WGS sequence"/>
</dbReference>
<organism evidence="3 5">
    <name type="scientific">Cucumis melo var. makuwa</name>
    <name type="common">Oriental melon</name>
    <dbReference type="NCBI Taxonomy" id="1194695"/>
    <lineage>
        <taxon>Eukaryota</taxon>
        <taxon>Viridiplantae</taxon>
        <taxon>Streptophyta</taxon>
        <taxon>Embryophyta</taxon>
        <taxon>Tracheophyta</taxon>
        <taxon>Spermatophyta</taxon>
        <taxon>Magnoliopsida</taxon>
        <taxon>eudicotyledons</taxon>
        <taxon>Gunneridae</taxon>
        <taxon>Pentapetalae</taxon>
        <taxon>rosids</taxon>
        <taxon>fabids</taxon>
        <taxon>Cucurbitales</taxon>
        <taxon>Cucurbitaceae</taxon>
        <taxon>Benincaseae</taxon>
        <taxon>Cucumis</taxon>
    </lineage>
</organism>
<accession>A0A5D3DST2</accession>